<dbReference type="Proteomes" id="UP001143330">
    <property type="component" value="Unassembled WGS sequence"/>
</dbReference>
<dbReference type="AlphaFoldDB" id="A0A9W6JV99"/>
<gene>
    <name evidence="4" type="ORF">GCM10017653_18770</name>
</gene>
<organism evidence="4 5">
    <name type="scientific">Ancylobacter defluvii</name>
    <dbReference type="NCBI Taxonomy" id="1282440"/>
    <lineage>
        <taxon>Bacteria</taxon>
        <taxon>Pseudomonadati</taxon>
        <taxon>Pseudomonadota</taxon>
        <taxon>Alphaproteobacteria</taxon>
        <taxon>Hyphomicrobiales</taxon>
        <taxon>Xanthobacteraceae</taxon>
        <taxon>Ancylobacter</taxon>
    </lineage>
</organism>
<accession>A0A9W6JV99</accession>
<dbReference type="PANTHER" id="PTHR43546:SF3">
    <property type="entry name" value="UPF0173 METAL-DEPENDENT HYDROLASE MJ1163"/>
    <property type="match status" value="1"/>
</dbReference>
<keyword evidence="5" id="KW-1185">Reference proteome</keyword>
<dbReference type="InterPro" id="IPR022877">
    <property type="entry name" value="UPF0173"/>
</dbReference>
<comment type="similarity">
    <text evidence="2">Belongs to the UPF0173 family.</text>
</comment>
<dbReference type="RefSeq" id="WP_213364012.1">
    <property type="nucleotide sequence ID" value="NZ_BSFM01000011.1"/>
</dbReference>
<sequence length="236" mass="25262">MKITWFGHSAFRVELPGAVLLIDPFLKYQPAYAGNFEEMIAGCTHVLLTHGHEDHVGDTVEICGATGAELVSSPEVCGWLALQGVAKVNPGNIGGTIDCGAFKVSFTEATHSSSMIVDGKMVYLGPAMGLVIRAESQPTLYHMGDTGLFGDMALIDELYRPQIGIVPIGDRFTMDARQAAIACKRFFHFETVIPAHYATFPLLAASADELVRELAGAPVKVEVLAYGASAEFSGVR</sequence>
<evidence type="ECO:0000256" key="1">
    <source>
        <dbReference type="ARBA" id="ARBA00022801"/>
    </source>
</evidence>
<reference evidence="4" key="2">
    <citation type="submission" date="2023-01" db="EMBL/GenBank/DDBJ databases">
        <authorList>
            <person name="Sun Q."/>
            <person name="Evtushenko L."/>
        </authorList>
    </citation>
    <scope>NUCLEOTIDE SEQUENCE</scope>
    <source>
        <strain evidence="4">VKM B-2789</strain>
    </source>
</reference>
<proteinExistence type="inferred from homology"/>
<dbReference type="InterPro" id="IPR036866">
    <property type="entry name" value="RibonucZ/Hydroxyglut_hydro"/>
</dbReference>
<dbReference type="Gene3D" id="3.60.15.10">
    <property type="entry name" value="Ribonuclease Z/Hydroxyacylglutathione hydrolase-like"/>
    <property type="match status" value="1"/>
</dbReference>
<protein>
    <recommendedName>
        <fullName evidence="2">UPF0173 metal-dependent hydrolase GCM10017653_18770</fullName>
    </recommendedName>
</protein>
<evidence type="ECO:0000256" key="2">
    <source>
        <dbReference type="HAMAP-Rule" id="MF_00457"/>
    </source>
</evidence>
<dbReference type="Pfam" id="PF12706">
    <property type="entry name" value="Lactamase_B_2"/>
    <property type="match status" value="1"/>
</dbReference>
<reference evidence="4" key="1">
    <citation type="journal article" date="2014" name="Int. J. Syst. Evol. Microbiol.">
        <title>Complete genome sequence of Corynebacterium casei LMG S-19264T (=DSM 44701T), isolated from a smear-ripened cheese.</title>
        <authorList>
            <consortium name="US DOE Joint Genome Institute (JGI-PGF)"/>
            <person name="Walter F."/>
            <person name="Albersmeier A."/>
            <person name="Kalinowski J."/>
            <person name="Ruckert C."/>
        </authorList>
    </citation>
    <scope>NUCLEOTIDE SEQUENCE</scope>
    <source>
        <strain evidence="4">VKM B-2789</strain>
    </source>
</reference>
<dbReference type="InterPro" id="IPR001279">
    <property type="entry name" value="Metallo-B-lactamas"/>
</dbReference>
<keyword evidence="1 2" id="KW-0378">Hydrolase</keyword>
<dbReference type="SUPFAM" id="SSF56281">
    <property type="entry name" value="Metallo-hydrolase/oxidoreductase"/>
    <property type="match status" value="1"/>
</dbReference>
<evidence type="ECO:0000313" key="4">
    <source>
        <dbReference type="EMBL" id="GLK83807.1"/>
    </source>
</evidence>
<evidence type="ECO:0000259" key="3">
    <source>
        <dbReference type="SMART" id="SM00849"/>
    </source>
</evidence>
<dbReference type="EMBL" id="BSFM01000011">
    <property type="protein sequence ID" value="GLK83807.1"/>
    <property type="molecule type" value="Genomic_DNA"/>
</dbReference>
<name>A0A9W6JV99_9HYPH</name>
<dbReference type="HAMAP" id="MF_00457">
    <property type="entry name" value="UPF0173"/>
    <property type="match status" value="1"/>
</dbReference>
<dbReference type="PANTHER" id="PTHR43546">
    <property type="entry name" value="UPF0173 METAL-DEPENDENT HYDROLASE MJ1163-RELATED"/>
    <property type="match status" value="1"/>
</dbReference>
<comment type="caution">
    <text evidence="4">The sequence shown here is derived from an EMBL/GenBank/DDBJ whole genome shotgun (WGS) entry which is preliminary data.</text>
</comment>
<dbReference type="NCBIfam" id="NF001911">
    <property type="entry name" value="PRK00685.1"/>
    <property type="match status" value="1"/>
</dbReference>
<dbReference type="SMART" id="SM00849">
    <property type="entry name" value="Lactamase_B"/>
    <property type="match status" value="1"/>
</dbReference>
<evidence type="ECO:0000313" key="5">
    <source>
        <dbReference type="Proteomes" id="UP001143330"/>
    </source>
</evidence>
<dbReference type="GO" id="GO:0016787">
    <property type="term" value="F:hydrolase activity"/>
    <property type="evidence" value="ECO:0007669"/>
    <property type="project" value="UniProtKB-UniRule"/>
</dbReference>
<feature type="domain" description="Metallo-beta-lactamase" evidence="3">
    <location>
        <begin position="7"/>
        <end position="170"/>
    </location>
</feature>
<dbReference type="InterPro" id="IPR050114">
    <property type="entry name" value="UPF0173_UPF0282_UlaG_hydrolase"/>
</dbReference>